<organism evidence="2 3">
    <name type="scientific">Dreissena polymorpha</name>
    <name type="common">Zebra mussel</name>
    <name type="synonym">Mytilus polymorpha</name>
    <dbReference type="NCBI Taxonomy" id="45954"/>
    <lineage>
        <taxon>Eukaryota</taxon>
        <taxon>Metazoa</taxon>
        <taxon>Spiralia</taxon>
        <taxon>Lophotrochozoa</taxon>
        <taxon>Mollusca</taxon>
        <taxon>Bivalvia</taxon>
        <taxon>Autobranchia</taxon>
        <taxon>Heteroconchia</taxon>
        <taxon>Euheterodonta</taxon>
        <taxon>Imparidentia</taxon>
        <taxon>Neoheterodontei</taxon>
        <taxon>Myida</taxon>
        <taxon>Dreissenoidea</taxon>
        <taxon>Dreissenidae</taxon>
        <taxon>Dreissena</taxon>
    </lineage>
</organism>
<dbReference type="EMBL" id="JAIWYP010000005">
    <property type="protein sequence ID" value="KAH3827574.1"/>
    <property type="molecule type" value="Genomic_DNA"/>
</dbReference>
<protein>
    <submittedName>
        <fullName evidence="2">Uncharacterized protein</fullName>
    </submittedName>
</protein>
<comment type="caution">
    <text evidence="2">The sequence shown here is derived from an EMBL/GenBank/DDBJ whole genome shotgun (WGS) entry which is preliminary data.</text>
</comment>
<evidence type="ECO:0000256" key="1">
    <source>
        <dbReference type="SAM" id="MobiDB-lite"/>
    </source>
</evidence>
<gene>
    <name evidence="2" type="ORF">DPMN_129511</name>
</gene>
<keyword evidence="3" id="KW-1185">Reference proteome</keyword>
<accession>A0A9D4H1B1</accession>
<evidence type="ECO:0000313" key="3">
    <source>
        <dbReference type="Proteomes" id="UP000828390"/>
    </source>
</evidence>
<reference evidence="2" key="1">
    <citation type="journal article" date="2019" name="bioRxiv">
        <title>The Genome of the Zebra Mussel, Dreissena polymorpha: A Resource for Invasive Species Research.</title>
        <authorList>
            <person name="McCartney M.A."/>
            <person name="Auch B."/>
            <person name="Kono T."/>
            <person name="Mallez S."/>
            <person name="Zhang Y."/>
            <person name="Obille A."/>
            <person name="Becker A."/>
            <person name="Abrahante J.E."/>
            <person name="Garbe J."/>
            <person name="Badalamenti J.P."/>
            <person name="Herman A."/>
            <person name="Mangelson H."/>
            <person name="Liachko I."/>
            <person name="Sullivan S."/>
            <person name="Sone E.D."/>
            <person name="Koren S."/>
            <person name="Silverstein K.A.T."/>
            <person name="Beckman K.B."/>
            <person name="Gohl D.M."/>
        </authorList>
    </citation>
    <scope>NUCLEOTIDE SEQUENCE</scope>
    <source>
        <strain evidence="2">Duluth1</strain>
        <tissue evidence="2">Whole animal</tissue>
    </source>
</reference>
<name>A0A9D4H1B1_DREPO</name>
<proteinExistence type="predicted"/>
<feature type="region of interest" description="Disordered" evidence="1">
    <location>
        <begin position="35"/>
        <end position="56"/>
    </location>
</feature>
<dbReference type="AlphaFoldDB" id="A0A9D4H1B1"/>
<reference evidence="2" key="2">
    <citation type="submission" date="2020-11" db="EMBL/GenBank/DDBJ databases">
        <authorList>
            <person name="McCartney M.A."/>
            <person name="Auch B."/>
            <person name="Kono T."/>
            <person name="Mallez S."/>
            <person name="Becker A."/>
            <person name="Gohl D.M."/>
            <person name="Silverstein K.A.T."/>
            <person name="Koren S."/>
            <person name="Bechman K.B."/>
            <person name="Herman A."/>
            <person name="Abrahante J.E."/>
            <person name="Garbe J."/>
        </authorList>
    </citation>
    <scope>NUCLEOTIDE SEQUENCE</scope>
    <source>
        <strain evidence="2">Duluth1</strain>
        <tissue evidence="2">Whole animal</tissue>
    </source>
</reference>
<evidence type="ECO:0000313" key="2">
    <source>
        <dbReference type="EMBL" id="KAH3827574.1"/>
    </source>
</evidence>
<sequence>MSTVQAAPLWRMTRMSASCRSTARSGLIVPVALRNPSSSVGHRPATSLTPSTHLLD</sequence>
<dbReference type="Proteomes" id="UP000828390">
    <property type="component" value="Unassembled WGS sequence"/>
</dbReference>